<keyword evidence="2" id="KW-1185">Reference proteome</keyword>
<evidence type="ECO:0000313" key="1">
    <source>
        <dbReference type="EMBL" id="MCI58342.1"/>
    </source>
</evidence>
<dbReference type="Proteomes" id="UP000265520">
    <property type="component" value="Unassembled WGS sequence"/>
</dbReference>
<name>A0A392TBR4_9FABA</name>
<accession>A0A392TBR4</accession>
<evidence type="ECO:0000313" key="2">
    <source>
        <dbReference type="Proteomes" id="UP000265520"/>
    </source>
</evidence>
<sequence>MVEDAMIIPVMAEEPFPPTVLMIDVGAVDPMLALALALLVD</sequence>
<feature type="non-terminal residue" evidence="1">
    <location>
        <position position="41"/>
    </location>
</feature>
<comment type="caution">
    <text evidence="1">The sequence shown here is derived from an EMBL/GenBank/DDBJ whole genome shotgun (WGS) entry which is preliminary data.</text>
</comment>
<proteinExistence type="predicted"/>
<dbReference type="EMBL" id="LXQA010544624">
    <property type="protein sequence ID" value="MCI58342.1"/>
    <property type="molecule type" value="Genomic_DNA"/>
</dbReference>
<organism evidence="1 2">
    <name type="scientific">Trifolium medium</name>
    <dbReference type="NCBI Taxonomy" id="97028"/>
    <lineage>
        <taxon>Eukaryota</taxon>
        <taxon>Viridiplantae</taxon>
        <taxon>Streptophyta</taxon>
        <taxon>Embryophyta</taxon>
        <taxon>Tracheophyta</taxon>
        <taxon>Spermatophyta</taxon>
        <taxon>Magnoliopsida</taxon>
        <taxon>eudicotyledons</taxon>
        <taxon>Gunneridae</taxon>
        <taxon>Pentapetalae</taxon>
        <taxon>rosids</taxon>
        <taxon>fabids</taxon>
        <taxon>Fabales</taxon>
        <taxon>Fabaceae</taxon>
        <taxon>Papilionoideae</taxon>
        <taxon>50 kb inversion clade</taxon>
        <taxon>NPAAA clade</taxon>
        <taxon>Hologalegina</taxon>
        <taxon>IRL clade</taxon>
        <taxon>Trifolieae</taxon>
        <taxon>Trifolium</taxon>
    </lineage>
</organism>
<reference evidence="1 2" key="1">
    <citation type="journal article" date="2018" name="Front. Plant Sci.">
        <title>Red Clover (Trifolium pratense) and Zigzag Clover (T. medium) - A Picture of Genomic Similarities and Differences.</title>
        <authorList>
            <person name="Dluhosova J."/>
            <person name="Istvanek J."/>
            <person name="Nedelnik J."/>
            <person name="Repkova J."/>
        </authorList>
    </citation>
    <scope>NUCLEOTIDE SEQUENCE [LARGE SCALE GENOMIC DNA]</scope>
    <source>
        <strain evidence="2">cv. 10/8</strain>
        <tissue evidence="1">Leaf</tissue>
    </source>
</reference>
<dbReference type="AlphaFoldDB" id="A0A392TBR4"/>
<protein>
    <submittedName>
        <fullName evidence="1">Uncharacterized protein</fullName>
    </submittedName>
</protein>